<evidence type="ECO:0000313" key="2">
    <source>
        <dbReference type="Proteomes" id="UP001163321"/>
    </source>
</evidence>
<evidence type="ECO:0000313" key="1">
    <source>
        <dbReference type="EMBL" id="KAI9919710.1"/>
    </source>
</evidence>
<organism evidence="1 2">
    <name type="scientific">Peronosclerospora sorghi</name>
    <dbReference type="NCBI Taxonomy" id="230839"/>
    <lineage>
        <taxon>Eukaryota</taxon>
        <taxon>Sar</taxon>
        <taxon>Stramenopiles</taxon>
        <taxon>Oomycota</taxon>
        <taxon>Peronosporomycetes</taxon>
        <taxon>Peronosporales</taxon>
        <taxon>Peronosporaceae</taxon>
        <taxon>Peronosclerospora</taxon>
    </lineage>
</organism>
<accession>A0ACC0WM13</accession>
<reference evidence="1 2" key="1">
    <citation type="journal article" date="2022" name="bioRxiv">
        <title>The genome of the oomycete Peronosclerospora sorghi, a cosmopolitan pathogen of maize and sorghum, is inflated with dispersed pseudogenes.</title>
        <authorList>
            <person name="Fletcher K."/>
            <person name="Martin F."/>
            <person name="Isakeit T."/>
            <person name="Cavanaugh K."/>
            <person name="Magill C."/>
            <person name="Michelmore R."/>
        </authorList>
    </citation>
    <scope>NUCLEOTIDE SEQUENCE [LARGE SCALE GENOMIC DNA]</scope>
    <source>
        <strain evidence="1">P6</strain>
    </source>
</reference>
<gene>
    <name evidence="1" type="ORF">PsorP6_017498</name>
</gene>
<name>A0ACC0WM13_9STRA</name>
<proteinExistence type="predicted"/>
<dbReference type="EMBL" id="CM047590">
    <property type="protein sequence ID" value="KAI9919710.1"/>
    <property type="molecule type" value="Genomic_DNA"/>
</dbReference>
<dbReference type="Proteomes" id="UP001163321">
    <property type="component" value="Chromosome 11"/>
</dbReference>
<keyword evidence="2" id="KW-1185">Reference proteome</keyword>
<comment type="caution">
    <text evidence="1">The sequence shown here is derived from an EMBL/GenBank/DDBJ whole genome shotgun (WGS) entry which is preliminary data.</text>
</comment>
<sequence length="682" mass="76433">MGRLSASFPDHERSPVRGREDDPFSPSHEQPSVRKRPPRAAAAAATRDMARQVKEEASPLSMLISSTLVSEEQREGLETKLGDGNAKKRTARGAREGVKRVRMAAVHVTQERPRERKRRPASVEDVRMMEASPIITDLPPLPFTIPSFEAPKPKHKPTSKPKTRMTSAVKDMDSEDDRTCEFCRKVANICSLLHCHACRRVYHAQCFVRAFKPYVNASVPIAAQIDHLLLETAERRGNIFRCVSCKAAFLDFYESGGYMWDCKCPTCLKPETIRVYRRNKLLQMMKDMDLAKQRKKEEKHQKKTGNVCTTDNLQVLPSTPRNVSSRSRRAQEGKTCQKTKVISVEDVSSCATTQDVNEEMKAVKLEEVSELSGDDLVRAVLVVRDDTAGSWCFPVMCSRISSLRDAGVMKTGKCTWLPPTQLRIQCSCCTKVMNPIEFVHHTDTCLIPSPSAARNESMQFLFVEHRDATQYTLLETFLQALRSSSCCPCTSKSVENPRQASTEDVAVAELSAMSMANSIDDVPTPVARLQALAIFKHPQHPSSKFEFVAQIVCLPSKYVMNMQNGTLADRVVRSKTPVPGDSFPRKTGWLPFNRTPTPASQIRCACCDAGFTFDEFARHAGISMCDLNVETAHQLLYVVERLDASALVPFDTFLCDLEFITSKKMDAFLNELEVPPLPLYPR</sequence>
<protein>
    <submittedName>
        <fullName evidence="1">Uncharacterized protein</fullName>
    </submittedName>
</protein>